<feature type="transmembrane region" description="Helical" evidence="1">
    <location>
        <begin position="68"/>
        <end position="92"/>
    </location>
</feature>
<gene>
    <name evidence="2" type="ORF">B296_00032352</name>
</gene>
<dbReference type="Proteomes" id="UP000287651">
    <property type="component" value="Unassembled WGS sequence"/>
</dbReference>
<reference evidence="2 3" key="1">
    <citation type="journal article" date="2014" name="Agronomy (Basel)">
        <title>A Draft Genome Sequence for Ensete ventricosum, the Drought-Tolerant Tree Against Hunger.</title>
        <authorList>
            <person name="Harrison J."/>
            <person name="Moore K.A."/>
            <person name="Paszkiewicz K."/>
            <person name="Jones T."/>
            <person name="Grant M."/>
            <person name="Ambacheew D."/>
            <person name="Muzemil S."/>
            <person name="Studholme D.J."/>
        </authorList>
    </citation>
    <scope>NUCLEOTIDE SEQUENCE [LARGE SCALE GENOMIC DNA]</scope>
</reference>
<keyword evidence="1" id="KW-0472">Membrane</keyword>
<sequence>MQLIGLAGAFLHDGPSVSLRSTCYPTRCWPPNDDVNMFFHWPLGVWGRPSGPLDIAPEISLAYELRDMILEVMTLLVMAIILVETTILRPVYPGRVQRRRERPRVGWFRSIGSPFWDL</sequence>
<dbReference type="EMBL" id="AMZH03006916">
    <property type="protein sequence ID" value="RRT62627.1"/>
    <property type="molecule type" value="Genomic_DNA"/>
</dbReference>
<evidence type="ECO:0000256" key="1">
    <source>
        <dbReference type="SAM" id="Phobius"/>
    </source>
</evidence>
<keyword evidence="1" id="KW-1133">Transmembrane helix</keyword>
<keyword evidence="1" id="KW-0812">Transmembrane</keyword>
<name>A0A426ZF77_ENSVE</name>
<accession>A0A426ZF77</accession>
<comment type="caution">
    <text evidence="2">The sequence shown here is derived from an EMBL/GenBank/DDBJ whole genome shotgun (WGS) entry which is preliminary data.</text>
</comment>
<organism evidence="2 3">
    <name type="scientific">Ensete ventricosum</name>
    <name type="common">Abyssinian banana</name>
    <name type="synonym">Musa ensete</name>
    <dbReference type="NCBI Taxonomy" id="4639"/>
    <lineage>
        <taxon>Eukaryota</taxon>
        <taxon>Viridiplantae</taxon>
        <taxon>Streptophyta</taxon>
        <taxon>Embryophyta</taxon>
        <taxon>Tracheophyta</taxon>
        <taxon>Spermatophyta</taxon>
        <taxon>Magnoliopsida</taxon>
        <taxon>Liliopsida</taxon>
        <taxon>Zingiberales</taxon>
        <taxon>Musaceae</taxon>
        <taxon>Ensete</taxon>
    </lineage>
</organism>
<evidence type="ECO:0000313" key="3">
    <source>
        <dbReference type="Proteomes" id="UP000287651"/>
    </source>
</evidence>
<protein>
    <submittedName>
        <fullName evidence="2">Uncharacterized protein</fullName>
    </submittedName>
</protein>
<dbReference type="AlphaFoldDB" id="A0A426ZF77"/>
<evidence type="ECO:0000313" key="2">
    <source>
        <dbReference type="EMBL" id="RRT62627.1"/>
    </source>
</evidence>
<proteinExistence type="predicted"/>